<dbReference type="RefSeq" id="XP_070918842.1">
    <property type="nucleotide sequence ID" value="XM_071062741.1"/>
</dbReference>
<feature type="compositionally biased region" description="Polar residues" evidence="1">
    <location>
        <begin position="14"/>
        <end position="27"/>
    </location>
</feature>
<comment type="caution">
    <text evidence="2">The sequence shown here is derived from an EMBL/GenBank/DDBJ whole genome shotgun (WGS) entry which is preliminary data.</text>
</comment>
<proteinExistence type="predicted"/>
<accession>A0ABQ0GH68</accession>
<sequence>MNNNPSIPDAVANGASSANLTASNPASSWPAWTDFKPQMINLNQTGGVPYQTVFGAAPVTQYMNPGLRNNFTQANAYKWELNRGERCDFWKMMGPHVPQ</sequence>
<name>A0ABQ0GH68_9PEZI</name>
<evidence type="ECO:0000256" key="1">
    <source>
        <dbReference type="SAM" id="MobiDB-lite"/>
    </source>
</evidence>
<evidence type="ECO:0000313" key="3">
    <source>
        <dbReference type="Proteomes" id="UP001628179"/>
    </source>
</evidence>
<reference evidence="2 3" key="1">
    <citation type="submission" date="2024-09" db="EMBL/GenBank/DDBJ databases">
        <title>Itraconazole resistance in Madurella fahalii resulting from another homologue of gene encoding cytochrome P450 14-alpha sterol demethylase (CYP51).</title>
        <authorList>
            <person name="Yoshioka I."/>
            <person name="Fahal A.H."/>
            <person name="Kaneko S."/>
            <person name="Yaguchi T."/>
        </authorList>
    </citation>
    <scope>NUCLEOTIDE SEQUENCE [LARGE SCALE GENOMIC DNA]</scope>
    <source>
        <strain evidence="2 3">IFM 68171</strain>
    </source>
</reference>
<evidence type="ECO:0000313" key="2">
    <source>
        <dbReference type="EMBL" id="GAB1317111.1"/>
    </source>
</evidence>
<dbReference type="Proteomes" id="UP001628179">
    <property type="component" value="Unassembled WGS sequence"/>
</dbReference>
<gene>
    <name evidence="2" type="ORF">MFIFM68171_07321</name>
</gene>
<dbReference type="EMBL" id="BAAFSV010000004">
    <property type="protein sequence ID" value="GAB1317111.1"/>
    <property type="molecule type" value="Genomic_DNA"/>
</dbReference>
<organism evidence="2 3">
    <name type="scientific">Madurella fahalii</name>
    <dbReference type="NCBI Taxonomy" id="1157608"/>
    <lineage>
        <taxon>Eukaryota</taxon>
        <taxon>Fungi</taxon>
        <taxon>Dikarya</taxon>
        <taxon>Ascomycota</taxon>
        <taxon>Pezizomycotina</taxon>
        <taxon>Sordariomycetes</taxon>
        <taxon>Sordariomycetidae</taxon>
        <taxon>Sordariales</taxon>
        <taxon>Sordariales incertae sedis</taxon>
        <taxon>Madurella</taxon>
    </lineage>
</organism>
<feature type="region of interest" description="Disordered" evidence="1">
    <location>
        <begin position="1"/>
        <end position="27"/>
    </location>
</feature>
<protein>
    <submittedName>
        <fullName evidence="2">Uncharacterized protein</fullName>
    </submittedName>
</protein>
<keyword evidence="3" id="KW-1185">Reference proteome</keyword>
<dbReference type="GeneID" id="98178064"/>